<comment type="caution">
    <text evidence="1">The sequence shown here is derived from an EMBL/GenBank/DDBJ whole genome shotgun (WGS) entry which is preliminary data.</text>
</comment>
<dbReference type="InterPro" id="IPR014752">
    <property type="entry name" value="Arrestin-like_C"/>
</dbReference>
<dbReference type="Proteomes" id="UP001498421">
    <property type="component" value="Unassembled WGS sequence"/>
</dbReference>
<proteinExistence type="predicted"/>
<organism evidence="1 2">
    <name type="scientific">Neonectria magnoliae</name>
    <dbReference type="NCBI Taxonomy" id="2732573"/>
    <lineage>
        <taxon>Eukaryota</taxon>
        <taxon>Fungi</taxon>
        <taxon>Dikarya</taxon>
        <taxon>Ascomycota</taxon>
        <taxon>Pezizomycotina</taxon>
        <taxon>Sordariomycetes</taxon>
        <taxon>Hypocreomycetidae</taxon>
        <taxon>Hypocreales</taxon>
        <taxon>Nectriaceae</taxon>
        <taxon>Neonectria</taxon>
    </lineage>
</organism>
<gene>
    <name evidence="1" type="ORF">QQZ08_003642</name>
</gene>
<dbReference type="PANTHER" id="PTHR31904:SF1">
    <property type="entry name" value="BYPASS OF STOP CODON PROTEIN 5-RELATED"/>
    <property type="match status" value="1"/>
</dbReference>
<dbReference type="EMBL" id="JAZAVK010000025">
    <property type="protein sequence ID" value="KAK7429797.1"/>
    <property type="molecule type" value="Genomic_DNA"/>
</dbReference>
<sequence>MPALHSDHAKLFRRRDTKLSLRPLDKMDLKLPFLQSQHPKELRIAIDHHYASKTYTCGSAVTGTVTFTPRNDTPFNMVRVSLVGTTTVTRQDIDYAKRSTHFFLRTEMVVPESAYPESKIFRGGTIYRIPFLFVVPDRLTSSACTHRVESHGVRNAHCLPPPSMGTWQRDDLGAPTTLVEYSVQACVETDSKPCKKGSLSMADKHVINVLPYLPEEPPLSIADINIQYALEKTKKVRKGLFSSPEGRITATAVQPNAVNLDSDGYGSTESAFLIDLTFEPLSPNATPPEINSLSASLQTQTWSRQSPSITFPNMGLLRDAYTSYTSLFSQRSVQTAWIPSTKEAKSDDSSDKVLYSTTVRVPFSLPMSKKMFLPTFHTCLVSRTYKIDLALAVGGSTLRFTVPLQVAMEHRGPHLEDMAIMAGDFGVGLREDCSSEDLWPLVPRSTDGDVLPGYWA</sequence>
<dbReference type="Gene3D" id="2.60.40.640">
    <property type="match status" value="1"/>
</dbReference>
<reference evidence="1 2" key="1">
    <citation type="journal article" date="2025" name="Microbiol. Resour. Announc.">
        <title>Draft genome sequences for Neonectria magnoliae and Neonectria punicea, canker pathogens of Liriodendron tulipifera and Acer saccharum in West Virginia.</title>
        <authorList>
            <person name="Petronek H.M."/>
            <person name="Kasson M.T."/>
            <person name="Metheny A.M."/>
            <person name="Stauder C.M."/>
            <person name="Lovett B."/>
            <person name="Lynch S.C."/>
            <person name="Garnas J.R."/>
            <person name="Kasson L.R."/>
            <person name="Stajich J.E."/>
        </authorList>
    </citation>
    <scope>NUCLEOTIDE SEQUENCE [LARGE SCALE GENOMIC DNA]</scope>
    <source>
        <strain evidence="1 2">NRRL 64651</strain>
    </source>
</reference>
<dbReference type="InterPro" id="IPR039634">
    <property type="entry name" value="Bul1-like"/>
</dbReference>
<evidence type="ECO:0000313" key="1">
    <source>
        <dbReference type="EMBL" id="KAK7429797.1"/>
    </source>
</evidence>
<evidence type="ECO:0008006" key="3">
    <source>
        <dbReference type="Google" id="ProtNLM"/>
    </source>
</evidence>
<dbReference type="PANTHER" id="PTHR31904">
    <property type="entry name" value="BYPASS OF STOP CODON PROTEIN 5-RELATED"/>
    <property type="match status" value="1"/>
</dbReference>
<name>A0ABR1IAJ4_9HYPO</name>
<accession>A0ABR1IAJ4</accession>
<protein>
    <recommendedName>
        <fullName evidence="3">Arrestin-like N-terminal domain-containing protein</fullName>
    </recommendedName>
</protein>
<evidence type="ECO:0000313" key="2">
    <source>
        <dbReference type="Proteomes" id="UP001498421"/>
    </source>
</evidence>
<keyword evidence="2" id="KW-1185">Reference proteome</keyword>